<comment type="similarity">
    <text evidence="1">Belongs to the LytR/CpsA/Psr (LCP) family.</text>
</comment>
<evidence type="ECO:0000256" key="1">
    <source>
        <dbReference type="ARBA" id="ARBA00006068"/>
    </source>
</evidence>
<accession>A0A0G0K2L5</accession>
<feature type="transmembrane region" description="Helical" evidence="2">
    <location>
        <begin position="21"/>
        <end position="41"/>
    </location>
</feature>
<evidence type="ECO:0000313" key="5">
    <source>
        <dbReference type="Proteomes" id="UP000034738"/>
    </source>
</evidence>
<keyword evidence="2" id="KW-0472">Membrane</keyword>
<dbReference type="PANTHER" id="PTHR33392">
    <property type="entry name" value="POLYISOPRENYL-TEICHOIC ACID--PEPTIDOGLYCAN TEICHOIC ACID TRANSFERASE TAGU"/>
    <property type="match status" value="1"/>
</dbReference>
<comment type="caution">
    <text evidence="4">The sequence shown here is derived from an EMBL/GenBank/DDBJ whole genome shotgun (WGS) entry which is preliminary data.</text>
</comment>
<evidence type="ECO:0000259" key="3">
    <source>
        <dbReference type="Pfam" id="PF03816"/>
    </source>
</evidence>
<dbReference type="PATRIC" id="fig|1618568.3.peg.778"/>
<feature type="non-terminal residue" evidence="4">
    <location>
        <position position="247"/>
    </location>
</feature>
<evidence type="ECO:0000313" key="4">
    <source>
        <dbReference type="EMBL" id="KKQ73032.1"/>
    </source>
</evidence>
<reference evidence="4 5" key="1">
    <citation type="journal article" date="2015" name="Nature">
        <title>rRNA introns, odd ribosomes, and small enigmatic genomes across a large radiation of phyla.</title>
        <authorList>
            <person name="Brown C.T."/>
            <person name="Hug L.A."/>
            <person name="Thomas B.C."/>
            <person name="Sharon I."/>
            <person name="Castelle C.J."/>
            <person name="Singh A."/>
            <person name="Wilkins M.J."/>
            <person name="Williams K.H."/>
            <person name="Banfield J.F."/>
        </authorList>
    </citation>
    <scope>NUCLEOTIDE SEQUENCE [LARGE SCALE GENOMIC DNA]</scope>
</reference>
<dbReference type="AlphaFoldDB" id="A0A0G0K2L5"/>
<dbReference type="InterPro" id="IPR004474">
    <property type="entry name" value="LytR_CpsA_psr"/>
</dbReference>
<keyword evidence="2" id="KW-1133">Transmembrane helix</keyword>
<protein>
    <submittedName>
        <fullName evidence="4">Cell envelope-related transcriptional attenuator</fullName>
    </submittedName>
</protein>
<proteinExistence type="inferred from homology"/>
<gene>
    <name evidence="4" type="ORF">US95_C0059G0001</name>
</gene>
<dbReference type="Gene3D" id="3.40.630.190">
    <property type="entry name" value="LCP protein"/>
    <property type="match status" value="1"/>
</dbReference>
<evidence type="ECO:0000256" key="2">
    <source>
        <dbReference type="SAM" id="Phobius"/>
    </source>
</evidence>
<sequence>MIIFIYNYRVMRKKAGLIIKILFFCGLFLISGTIAYFLRIYKNIVVTTPGTKQTTPAPTPTPDPLRIRNILLLGYAGGDHDGAALTDTIILARIYPKDKKIVLLSIPRDIWVPVPISKESTQHFKINHAFAIGIDDKKYPDKDDKYKGLYGAGTLSKEMISIVTGIMPENFAAINFSGFTSIVDSFGGIEVNIPFSFEDKYYPIKGLENDICGKSEEELESLHATMSGQLLEKEFTCRYETLNFQKG</sequence>
<name>A0A0G0K2L5_9BACT</name>
<organism evidence="4 5">
    <name type="scientific">Candidatus Woesebacteria bacterium GW2011_GWB1_38_5</name>
    <dbReference type="NCBI Taxonomy" id="1618568"/>
    <lineage>
        <taxon>Bacteria</taxon>
        <taxon>Candidatus Woeseibacteriota</taxon>
    </lineage>
</organism>
<dbReference type="Proteomes" id="UP000034738">
    <property type="component" value="Unassembled WGS sequence"/>
</dbReference>
<feature type="domain" description="Cell envelope-related transcriptional attenuator" evidence="3">
    <location>
        <begin position="86"/>
        <end position="200"/>
    </location>
</feature>
<dbReference type="PANTHER" id="PTHR33392:SF6">
    <property type="entry name" value="POLYISOPRENYL-TEICHOIC ACID--PEPTIDOGLYCAN TEICHOIC ACID TRANSFERASE TAGU"/>
    <property type="match status" value="1"/>
</dbReference>
<keyword evidence="2" id="KW-0812">Transmembrane</keyword>
<dbReference type="EMBL" id="LBUY01000059">
    <property type="protein sequence ID" value="KKQ73032.1"/>
    <property type="molecule type" value="Genomic_DNA"/>
</dbReference>
<dbReference type="InterPro" id="IPR050922">
    <property type="entry name" value="LytR/CpsA/Psr_CW_biosynth"/>
</dbReference>
<dbReference type="Pfam" id="PF03816">
    <property type="entry name" value="LytR_cpsA_psr"/>
    <property type="match status" value="1"/>
</dbReference>